<dbReference type="Pfam" id="PF00771">
    <property type="entry name" value="FHIPEP"/>
    <property type="match status" value="2"/>
</dbReference>
<reference evidence="2 3" key="1">
    <citation type="journal article" date="2020" name="Data Brief">
        <title>Data of de novo genome assembly of the Chlamydia psittaci strain isolated from the livestock in Volga Region, Russian Federation.</title>
        <authorList>
            <person name="Feodorova V.A."/>
            <person name="Zaitsev S.S."/>
            <person name="Khizhnyakova M.A."/>
            <person name="Saltykov Y.V."/>
            <person name="Evstifeev V.V."/>
            <person name="Khusainov F.M."/>
            <person name="Yakovlev S.I."/>
            <person name="Larionova O.S."/>
            <person name="Motin V.L."/>
        </authorList>
    </citation>
    <scope>NUCLEOTIDE SEQUENCE [LARGE SCALE GENOMIC DNA]</scope>
    <source>
        <strain evidence="2 3">Rostinovo-70</strain>
    </source>
</reference>
<dbReference type="InterPro" id="IPR042193">
    <property type="entry name" value="FHIPEP_3"/>
</dbReference>
<dbReference type="Gene3D" id="1.10.8.540">
    <property type="entry name" value="FHIPEP family, domain 3"/>
    <property type="match status" value="1"/>
</dbReference>
<keyword evidence="1" id="KW-0472">Membrane</keyword>
<dbReference type="InterPro" id="IPR001712">
    <property type="entry name" value="T3SS_FHIPEP"/>
</dbReference>
<sequence length="585" mass="65169">MVTSKQEKLWRMALIPLGILLSFLIPLPQLLLDTGLCINFILSLTVVFWVFSLKSSLEARLFPALFLYLCLFRLGLNLASTRLILSSGWASPMIFSLGNFFSLGSLGAGIAACCLFFLVNFLVIAKGSERVAEVRARFILEALPGKQMSLDADLVSGRASTIDVEKQKQDLFEESDFFSSMEGVFRFVKGDAVVSCILLIVNSIAAAYFACSSDGESANLWLTVVGDALVSQVPALMTSCAAATLISKVGQKESLLEYMLDYYEQARVHFRTIALLFSSLLFIPGTPKAPVLAFAIALLIAYKQPKDIQDPETLSEIFQQIHLSLPTDYTGVNPHELYAQAREEIFNETGVFLHQEMKIFYRGKQATLSCYGKHFHLEEISLSRLLPILRNLLPEAIHGKYVKMLVRQAQNVLGISIDEIIPKKISENSLLFLVKGLVKERVSLRLFPKVLEAIALYGSPEENPEILAEKIRKYLGKHIGRALWDQKNTLEIITVDSHVERMIGDLYSKSNPLMCDKVIGQVQTLLNQSAGGDFRAIITGCESRFELRKMIEPHFPDLLVLSHNELPEEIPISLLGSVSDEVLTL</sequence>
<keyword evidence="3" id="KW-1185">Reference proteome</keyword>
<evidence type="ECO:0000313" key="3">
    <source>
        <dbReference type="Proteomes" id="UP000320536"/>
    </source>
</evidence>
<dbReference type="Proteomes" id="UP000320536">
    <property type="component" value="Chromosome"/>
</dbReference>
<feature type="transmembrane region" description="Helical" evidence="1">
    <location>
        <begin position="65"/>
        <end position="85"/>
    </location>
</feature>
<dbReference type="EMBL" id="CP041038">
    <property type="protein sequence ID" value="QDE37606.1"/>
    <property type="molecule type" value="Genomic_DNA"/>
</dbReference>
<dbReference type="PRINTS" id="PR00949">
    <property type="entry name" value="TYPE3IMAPROT"/>
</dbReference>
<accession>A0ABX5W0I4</accession>
<organism evidence="2 3">
    <name type="scientific">Chlamydophila parapsittaci</name>
    <dbReference type="NCBI Taxonomy" id="344886"/>
    <lineage>
        <taxon>Bacteria</taxon>
        <taxon>Pseudomonadati</taxon>
        <taxon>Chlamydiota</taxon>
        <taxon>Chlamydiia</taxon>
        <taxon>Chlamydiales</taxon>
        <taxon>Chlamydiaceae</taxon>
        <taxon>Chlamydia/Chlamydophila group</taxon>
        <taxon>Chlamydia</taxon>
    </lineage>
</organism>
<name>A0ABX5W0I4_9CHLA</name>
<keyword evidence="1" id="KW-1133">Transmembrane helix</keyword>
<proteinExistence type="predicted"/>
<dbReference type="NCBIfam" id="NF004571">
    <property type="entry name" value="PRK05910.1"/>
    <property type="match status" value="1"/>
</dbReference>
<feature type="transmembrane region" description="Helical" evidence="1">
    <location>
        <begin position="31"/>
        <end position="53"/>
    </location>
</feature>
<dbReference type="Gene3D" id="3.40.50.12790">
    <property type="entry name" value="FHIPEP family, domain 4"/>
    <property type="match status" value="1"/>
</dbReference>
<feature type="transmembrane region" description="Helical" evidence="1">
    <location>
        <begin position="9"/>
        <end position="25"/>
    </location>
</feature>
<evidence type="ECO:0000256" key="1">
    <source>
        <dbReference type="SAM" id="Phobius"/>
    </source>
</evidence>
<dbReference type="PANTHER" id="PTHR30161">
    <property type="entry name" value="FLAGELLAR EXPORT PROTEIN, MEMBRANE FLHA SUBUNIT-RELATED"/>
    <property type="match status" value="1"/>
</dbReference>
<keyword evidence="1" id="KW-0812">Transmembrane</keyword>
<dbReference type="PANTHER" id="PTHR30161:SF1">
    <property type="entry name" value="FLAGELLAR BIOSYNTHESIS PROTEIN FLHA-RELATED"/>
    <property type="match status" value="1"/>
</dbReference>
<feature type="transmembrane region" description="Helical" evidence="1">
    <location>
        <begin position="105"/>
        <end position="125"/>
    </location>
</feature>
<gene>
    <name evidence="2" type="ORF">FI836_04895</name>
</gene>
<evidence type="ECO:0000313" key="2">
    <source>
        <dbReference type="EMBL" id="QDE37606.1"/>
    </source>
</evidence>
<protein>
    <submittedName>
        <fullName evidence="2">Type III secretion system protein</fullName>
    </submittedName>
</protein>
<dbReference type="InterPro" id="IPR042196">
    <property type="entry name" value="FHIPEP_4"/>
</dbReference>